<accession>A0A2B4R940</accession>
<evidence type="ECO:0000313" key="3">
    <source>
        <dbReference type="EMBL" id="PFX13333.1"/>
    </source>
</evidence>
<dbReference type="GO" id="GO:0003676">
    <property type="term" value="F:nucleic acid binding"/>
    <property type="evidence" value="ECO:0007669"/>
    <property type="project" value="InterPro"/>
</dbReference>
<dbReference type="Proteomes" id="UP000225706">
    <property type="component" value="Unassembled WGS sequence"/>
</dbReference>
<comment type="caution">
    <text evidence="3">The sequence shown here is derived from an EMBL/GenBank/DDBJ whole genome shotgun (WGS) entry which is preliminary data.</text>
</comment>
<reference evidence="4" key="1">
    <citation type="journal article" date="2017" name="bioRxiv">
        <title>Comparative analysis of the genomes of Stylophora pistillata and Acropora digitifera provides evidence for extensive differences between species of corals.</title>
        <authorList>
            <person name="Voolstra C.R."/>
            <person name="Li Y."/>
            <person name="Liew Y.J."/>
            <person name="Baumgarten S."/>
            <person name="Zoccola D."/>
            <person name="Flot J.-F."/>
            <person name="Tambutte S."/>
            <person name="Allemand D."/>
            <person name="Aranda M."/>
        </authorList>
    </citation>
    <scope>NUCLEOTIDE SEQUENCE [LARGE SCALE GENOMIC DNA]</scope>
</reference>
<evidence type="ECO:0000259" key="2">
    <source>
        <dbReference type="SMART" id="SM00343"/>
    </source>
</evidence>
<dbReference type="AlphaFoldDB" id="A0A2B4R940"/>
<dbReference type="SMART" id="SM00343">
    <property type="entry name" value="ZnF_C2HC"/>
    <property type="match status" value="2"/>
</dbReference>
<keyword evidence="4" id="KW-1185">Reference proteome</keyword>
<name>A0A2B4R940_STYPI</name>
<feature type="compositionally biased region" description="Basic and acidic residues" evidence="1">
    <location>
        <begin position="26"/>
        <end position="39"/>
    </location>
</feature>
<feature type="domain" description="CCHC-type" evidence="2">
    <location>
        <begin position="102"/>
        <end position="118"/>
    </location>
</feature>
<dbReference type="EMBL" id="LSMT01001004">
    <property type="protein sequence ID" value="PFX13333.1"/>
    <property type="molecule type" value="Genomic_DNA"/>
</dbReference>
<feature type="domain" description="CCHC-type" evidence="2">
    <location>
        <begin position="68"/>
        <end position="84"/>
    </location>
</feature>
<protein>
    <recommendedName>
        <fullName evidence="2">CCHC-type domain-containing protein</fullName>
    </recommendedName>
</protein>
<dbReference type="InterPro" id="IPR001878">
    <property type="entry name" value="Znf_CCHC"/>
</dbReference>
<evidence type="ECO:0000256" key="1">
    <source>
        <dbReference type="SAM" id="MobiDB-lite"/>
    </source>
</evidence>
<organism evidence="3 4">
    <name type="scientific">Stylophora pistillata</name>
    <name type="common">Smooth cauliflower coral</name>
    <dbReference type="NCBI Taxonomy" id="50429"/>
    <lineage>
        <taxon>Eukaryota</taxon>
        <taxon>Metazoa</taxon>
        <taxon>Cnidaria</taxon>
        <taxon>Anthozoa</taxon>
        <taxon>Hexacorallia</taxon>
        <taxon>Scleractinia</taxon>
        <taxon>Astrocoeniina</taxon>
        <taxon>Pocilloporidae</taxon>
        <taxon>Stylophora</taxon>
    </lineage>
</organism>
<feature type="region of interest" description="Disordered" evidence="1">
    <location>
        <begin position="1"/>
        <end position="39"/>
    </location>
</feature>
<dbReference type="GO" id="GO:0008270">
    <property type="term" value="F:zinc ion binding"/>
    <property type="evidence" value="ECO:0007669"/>
    <property type="project" value="InterPro"/>
</dbReference>
<dbReference type="PANTHER" id="PTHR47331">
    <property type="entry name" value="PHD-TYPE DOMAIN-CONTAINING PROTEIN"/>
    <property type="match status" value="1"/>
</dbReference>
<dbReference type="Pfam" id="PF05380">
    <property type="entry name" value="Peptidase_A17"/>
    <property type="match status" value="1"/>
</dbReference>
<dbReference type="OrthoDB" id="5987173at2759"/>
<dbReference type="STRING" id="50429.A0A2B4R940"/>
<dbReference type="PANTHER" id="PTHR47331:SF6">
    <property type="entry name" value="DOUBLECORTIN DOMAIN-CONTAINING PROTEIN"/>
    <property type="match status" value="1"/>
</dbReference>
<gene>
    <name evidence="3" type="ORF">AWC38_SpisGene22587</name>
</gene>
<sequence length="890" mass="101360">MVQEQARLKNHPNVLASTQPNNQKQRTQENRPRLPHTPKMELEANRRVFKSNMENGNAPRGEAEEEKYCYFHQRKGHLLNECKAFEKEGLEAKDEFIRQVGLCFRCLSQGHRSTECSAAMKCAKCGDCRHATVLYKEKPKATRREHGDELQTACTAVCRDPHSVGFSCSKIVVVDVFNENLAQEPYRVYAVLDDQSKASMISPNLVDKLGATGPSLKYLLSTCSGDKEEREIAEEIPAYDQKAKVEILIGRDAPELLKIRESRNGSKGAPWAQRLDLGGTVSDQMCLDRVGGPVHISARRTAVEYPDPKLSFSWSSEDIRCKSAKHEIVPCPDQYKIRERYAEKGETGADLFRTSPDDNMVSLSGEDRRFLDIVEPPWTRIQKNQCGNWQMSLPLRRLNIAIPDYRSLAVNRLNGLLRTLKKKPKLKEDYFPVCGQGFERGHAVPLPREELSVTTCLRRNEPNKHGPQDQEQTAPIRSGDQENVAAMCDIEQMFHSLHMSPEHQNFLRFLWFKDNDPSKEVIEYKMTVHLFGNGPSPAIATFGLRKMADDGEEKNAQAMLAIANIRLHKVVSNSVDVMEALPAEDRAKSVSDLDLRRDVLLTQHSLGFHWDIEKDDFTFRVSLLEKPFTRRVLSTINSVYDPQGLASPVILEGKLILQQLVLMGKKADNNNRLGWDDPLPENMNKRWSRWRDDLPNLEEVYIPRCYHPEGFGTVERREIHAFSDASKDAIGTADYLREISSGGNISVSLLFGRSKIAPTHSTSIPRLTLCSGVLATQAVRMIRRELDVEINEEIYYSDSKVVLGYIQNENRRFYVYVANRVQTIRNATKPSQWRYIDTTSNPADLATRCMSPSKLVGSRWISGPDFFYRVNYLSLHTYLRRCLWTKATPK</sequence>
<dbReference type="InterPro" id="IPR008042">
    <property type="entry name" value="Retrotrans_Pao"/>
</dbReference>
<feature type="compositionally biased region" description="Polar residues" evidence="1">
    <location>
        <begin position="15"/>
        <end position="25"/>
    </location>
</feature>
<evidence type="ECO:0000313" key="4">
    <source>
        <dbReference type="Proteomes" id="UP000225706"/>
    </source>
</evidence>
<proteinExistence type="predicted"/>